<feature type="transmembrane region" description="Helical" evidence="5">
    <location>
        <begin position="175"/>
        <end position="194"/>
    </location>
</feature>
<feature type="domain" description="O-antigen ligase-related" evidence="6">
    <location>
        <begin position="209"/>
        <end position="341"/>
    </location>
</feature>
<sequence>MSHARQSPARLARASWSAWVFAVVLFSDGIFFGAYGALGTTYLGEGPSYKAYKAVLGLVCVLILIRASVRAWTRHYKVTRRDLVAVAIFSFVACSVAVGVVRYPGSYAMARFAWLFLTIAVPSVALGMSMRRRDITLLPHPLIVVSSISTVFMVVAGARDSGAIAETSAAGVGGASHLAIGASMVVTFAIHLVMLSKAQRVSWRTLHIAAMLVSVYLIVDSGSRGGLIAVGVCSLAVFFGGGVLRTRPILTILFIGSTVAAWRFVSALEVESVGVAKIQGSLGQDEARTYLYTQAWDQFLEHPIFGSGVGSFSARLDYFIYPHNLILELIVDFGIFGALALVWGAIWSTRALRRGFSSNELGGAMLGGIFTVILASLMFSGSYLTVGNLWLVGIALRLIGDREVNVNDISHTGAKVGP</sequence>
<keyword evidence="8" id="KW-1185">Reference proteome</keyword>
<dbReference type="EMBL" id="CP015079">
    <property type="protein sequence ID" value="ANH38190.1"/>
    <property type="molecule type" value="Genomic_DNA"/>
</dbReference>
<feature type="transmembrane region" description="Helical" evidence="5">
    <location>
        <begin position="325"/>
        <end position="346"/>
    </location>
</feature>
<gene>
    <name evidence="7" type="ORF">I601_1759</name>
</gene>
<dbReference type="Proteomes" id="UP000077868">
    <property type="component" value="Chromosome"/>
</dbReference>
<dbReference type="GO" id="GO:0016874">
    <property type="term" value="F:ligase activity"/>
    <property type="evidence" value="ECO:0007669"/>
    <property type="project" value="UniProtKB-KW"/>
</dbReference>
<evidence type="ECO:0000313" key="8">
    <source>
        <dbReference type="Proteomes" id="UP000077868"/>
    </source>
</evidence>
<evidence type="ECO:0000313" key="7">
    <source>
        <dbReference type="EMBL" id="ANH38190.1"/>
    </source>
</evidence>
<dbReference type="Pfam" id="PF04932">
    <property type="entry name" value="Wzy_C"/>
    <property type="match status" value="1"/>
</dbReference>
<keyword evidence="3 5" id="KW-1133">Transmembrane helix</keyword>
<dbReference type="InterPro" id="IPR051533">
    <property type="entry name" value="WaaL-like"/>
</dbReference>
<feature type="transmembrane region" description="Helical" evidence="5">
    <location>
        <begin position="83"/>
        <end position="103"/>
    </location>
</feature>
<evidence type="ECO:0000256" key="5">
    <source>
        <dbReference type="SAM" id="Phobius"/>
    </source>
</evidence>
<organism evidence="7 8">
    <name type="scientific">Nocardioides dokdonensis FR1436</name>
    <dbReference type="NCBI Taxonomy" id="1300347"/>
    <lineage>
        <taxon>Bacteria</taxon>
        <taxon>Bacillati</taxon>
        <taxon>Actinomycetota</taxon>
        <taxon>Actinomycetes</taxon>
        <taxon>Propionibacteriales</taxon>
        <taxon>Nocardioidaceae</taxon>
        <taxon>Nocardioides</taxon>
    </lineage>
</organism>
<feature type="transmembrane region" description="Helical" evidence="5">
    <location>
        <begin position="50"/>
        <end position="71"/>
    </location>
</feature>
<evidence type="ECO:0000256" key="1">
    <source>
        <dbReference type="ARBA" id="ARBA00004141"/>
    </source>
</evidence>
<evidence type="ECO:0000256" key="3">
    <source>
        <dbReference type="ARBA" id="ARBA00022989"/>
    </source>
</evidence>
<keyword evidence="4 5" id="KW-0472">Membrane</keyword>
<keyword evidence="2 5" id="KW-0812">Transmembrane</keyword>
<feature type="transmembrane region" description="Helical" evidence="5">
    <location>
        <begin position="225"/>
        <end position="244"/>
    </location>
</feature>
<evidence type="ECO:0000256" key="4">
    <source>
        <dbReference type="ARBA" id="ARBA00023136"/>
    </source>
</evidence>
<comment type="subcellular location">
    <subcellularLocation>
        <location evidence="1">Membrane</location>
        <topology evidence="1">Multi-pass membrane protein</topology>
    </subcellularLocation>
</comment>
<keyword evidence="7" id="KW-0436">Ligase</keyword>
<dbReference type="GO" id="GO:0016020">
    <property type="term" value="C:membrane"/>
    <property type="evidence" value="ECO:0007669"/>
    <property type="project" value="UniProtKB-SubCell"/>
</dbReference>
<feature type="transmembrane region" description="Helical" evidence="5">
    <location>
        <begin position="366"/>
        <end position="392"/>
    </location>
</feature>
<name>A0A1A9GKJ0_9ACTN</name>
<feature type="transmembrane region" description="Helical" evidence="5">
    <location>
        <begin position="109"/>
        <end position="128"/>
    </location>
</feature>
<dbReference type="STRING" id="1300347.I601_1759"/>
<dbReference type="PATRIC" id="fig|1300347.3.peg.1758"/>
<feature type="transmembrane region" description="Helical" evidence="5">
    <location>
        <begin position="16"/>
        <end position="38"/>
    </location>
</feature>
<dbReference type="AlphaFoldDB" id="A0A1A9GKJ0"/>
<protein>
    <submittedName>
        <fullName evidence="7">O-Antigen ligase</fullName>
    </submittedName>
</protein>
<accession>A0A1A9GKJ0</accession>
<proteinExistence type="predicted"/>
<dbReference type="PANTHER" id="PTHR37422">
    <property type="entry name" value="TEICHURONIC ACID BIOSYNTHESIS PROTEIN TUAE"/>
    <property type="match status" value="1"/>
</dbReference>
<reference evidence="7 8" key="1">
    <citation type="submission" date="2016-03" db="EMBL/GenBank/DDBJ databases">
        <title>Complete genome sequence of a soil Actinobacterium, Nocardioides dokdonensis FR1436.</title>
        <authorList>
            <person name="Kwon S.-K."/>
            <person name="Kim K."/>
            <person name="Kim J.F."/>
        </authorList>
    </citation>
    <scope>NUCLEOTIDE SEQUENCE [LARGE SCALE GENOMIC DNA]</scope>
    <source>
        <strain evidence="7 8">FR1436</strain>
    </source>
</reference>
<feature type="transmembrane region" description="Helical" evidence="5">
    <location>
        <begin position="201"/>
        <end position="219"/>
    </location>
</feature>
<dbReference type="KEGG" id="ndk:I601_1759"/>
<dbReference type="InterPro" id="IPR007016">
    <property type="entry name" value="O-antigen_ligase-rel_domated"/>
</dbReference>
<dbReference type="PANTHER" id="PTHR37422:SF23">
    <property type="entry name" value="TEICHURONIC ACID BIOSYNTHESIS PROTEIN TUAE"/>
    <property type="match status" value="1"/>
</dbReference>
<evidence type="ECO:0000256" key="2">
    <source>
        <dbReference type="ARBA" id="ARBA00022692"/>
    </source>
</evidence>
<evidence type="ECO:0000259" key="6">
    <source>
        <dbReference type="Pfam" id="PF04932"/>
    </source>
</evidence>
<feature type="transmembrane region" description="Helical" evidence="5">
    <location>
        <begin position="135"/>
        <end position="155"/>
    </location>
</feature>